<name>A0A0A9AEB5_ARUDO</name>
<evidence type="ECO:0000313" key="2">
    <source>
        <dbReference type="EMBL" id="JAD49471.1"/>
    </source>
</evidence>
<keyword evidence="1" id="KW-1133">Transmembrane helix</keyword>
<evidence type="ECO:0000256" key="1">
    <source>
        <dbReference type="SAM" id="Phobius"/>
    </source>
</evidence>
<protein>
    <submittedName>
        <fullName evidence="2">Uncharacterized protein</fullName>
    </submittedName>
</protein>
<keyword evidence="1" id="KW-0812">Transmembrane</keyword>
<reference evidence="2" key="2">
    <citation type="journal article" date="2015" name="Data Brief">
        <title>Shoot transcriptome of the giant reed, Arundo donax.</title>
        <authorList>
            <person name="Barrero R.A."/>
            <person name="Guerrero F.D."/>
            <person name="Moolhuijzen P."/>
            <person name="Goolsby J.A."/>
            <person name="Tidwell J."/>
            <person name="Bellgard S.E."/>
            <person name="Bellgard M.I."/>
        </authorList>
    </citation>
    <scope>NUCLEOTIDE SEQUENCE</scope>
    <source>
        <tissue evidence="2">Shoot tissue taken approximately 20 cm above the soil surface</tissue>
    </source>
</reference>
<proteinExistence type="predicted"/>
<sequence length="56" mass="6548">MQNFKVGILNKEEGNGIFYPFVFLALTQFLIHNFVSYLTKTSKDVMNTKYCDKHVN</sequence>
<keyword evidence="1" id="KW-0472">Membrane</keyword>
<organism evidence="2">
    <name type="scientific">Arundo donax</name>
    <name type="common">Giant reed</name>
    <name type="synonym">Donax arundinaceus</name>
    <dbReference type="NCBI Taxonomy" id="35708"/>
    <lineage>
        <taxon>Eukaryota</taxon>
        <taxon>Viridiplantae</taxon>
        <taxon>Streptophyta</taxon>
        <taxon>Embryophyta</taxon>
        <taxon>Tracheophyta</taxon>
        <taxon>Spermatophyta</taxon>
        <taxon>Magnoliopsida</taxon>
        <taxon>Liliopsida</taxon>
        <taxon>Poales</taxon>
        <taxon>Poaceae</taxon>
        <taxon>PACMAD clade</taxon>
        <taxon>Arundinoideae</taxon>
        <taxon>Arundineae</taxon>
        <taxon>Arundo</taxon>
    </lineage>
</organism>
<accession>A0A0A9AEB5</accession>
<feature type="transmembrane region" description="Helical" evidence="1">
    <location>
        <begin position="17"/>
        <end position="39"/>
    </location>
</feature>
<reference evidence="2" key="1">
    <citation type="submission" date="2014-09" db="EMBL/GenBank/DDBJ databases">
        <authorList>
            <person name="Magalhaes I.L.F."/>
            <person name="Oliveira U."/>
            <person name="Santos F.R."/>
            <person name="Vidigal T.H.D.A."/>
            <person name="Brescovit A.D."/>
            <person name="Santos A.J."/>
        </authorList>
    </citation>
    <scope>NUCLEOTIDE SEQUENCE</scope>
    <source>
        <tissue evidence="2">Shoot tissue taken approximately 20 cm above the soil surface</tissue>
    </source>
</reference>
<dbReference type="AlphaFoldDB" id="A0A0A9AEB5"/>
<dbReference type="EMBL" id="GBRH01248424">
    <property type="protein sequence ID" value="JAD49471.1"/>
    <property type="molecule type" value="Transcribed_RNA"/>
</dbReference>